<dbReference type="AlphaFoldDB" id="A0A8S2F480"/>
<dbReference type="EMBL" id="CAJNOK010022432">
    <property type="protein sequence ID" value="CAF1347954.1"/>
    <property type="molecule type" value="Genomic_DNA"/>
</dbReference>
<feature type="region of interest" description="Disordered" evidence="1">
    <location>
        <begin position="222"/>
        <end position="242"/>
    </location>
</feature>
<dbReference type="Gene3D" id="3.40.50.1110">
    <property type="entry name" value="SGNH hydrolase"/>
    <property type="match status" value="1"/>
</dbReference>
<feature type="compositionally biased region" description="Polar residues" evidence="1">
    <location>
        <begin position="340"/>
        <end position="351"/>
    </location>
</feature>
<evidence type="ECO:0000313" key="4">
    <source>
        <dbReference type="Proteomes" id="UP000677228"/>
    </source>
</evidence>
<feature type="compositionally biased region" description="Basic and acidic residues" evidence="1">
    <location>
        <begin position="372"/>
        <end position="384"/>
    </location>
</feature>
<feature type="compositionally biased region" description="Basic and acidic residues" evidence="1">
    <location>
        <begin position="105"/>
        <end position="114"/>
    </location>
</feature>
<feature type="compositionally biased region" description="Polar residues" evidence="1">
    <location>
        <begin position="387"/>
        <end position="404"/>
    </location>
</feature>
<dbReference type="EMBL" id="CAJOBA010044067">
    <property type="protein sequence ID" value="CAF4158799.1"/>
    <property type="molecule type" value="Genomic_DNA"/>
</dbReference>
<organism evidence="2 4">
    <name type="scientific">Didymodactylos carnosus</name>
    <dbReference type="NCBI Taxonomy" id="1234261"/>
    <lineage>
        <taxon>Eukaryota</taxon>
        <taxon>Metazoa</taxon>
        <taxon>Spiralia</taxon>
        <taxon>Gnathifera</taxon>
        <taxon>Rotifera</taxon>
        <taxon>Eurotatoria</taxon>
        <taxon>Bdelloidea</taxon>
        <taxon>Philodinida</taxon>
        <taxon>Philodinidae</taxon>
        <taxon>Didymodactylos</taxon>
    </lineage>
</organism>
<feature type="compositionally biased region" description="Polar residues" evidence="1">
    <location>
        <begin position="322"/>
        <end position="333"/>
    </location>
</feature>
<evidence type="ECO:0000256" key="1">
    <source>
        <dbReference type="SAM" id="MobiDB-lite"/>
    </source>
</evidence>
<gene>
    <name evidence="2" type="ORF">OVA965_LOCUS30659</name>
    <name evidence="3" type="ORF">TMI583_LOCUS31467</name>
</gene>
<dbReference type="SUPFAM" id="SSF52266">
    <property type="entry name" value="SGNH hydrolase"/>
    <property type="match status" value="1"/>
</dbReference>
<name>A0A8S2F480_9BILA</name>
<feature type="region of interest" description="Disordered" evidence="1">
    <location>
        <begin position="307"/>
        <end position="429"/>
    </location>
</feature>
<feature type="region of interest" description="Disordered" evidence="1">
    <location>
        <begin position="98"/>
        <end position="150"/>
    </location>
</feature>
<accession>A0A8S2F480</accession>
<dbReference type="Proteomes" id="UP000677228">
    <property type="component" value="Unassembled WGS sequence"/>
</dbReference>
<feature type="compositionally biased region" description="Low complexity" evidence="1">
    <location>
        <begin position="405"/>
        <end position="416"/>
    </location>
</feature>
<protein>
    <submittedName>
        <fullName evidence="2">Uncharacterized protein</fullName>
    </submittedName>
</protein>
<dbReference type="Proteomes" id="UP000682733">
    <property type="component" value="Unassembled WGS sequence"/>
</dbReference>
<evidence type="ECO:0000313" key="3">
    <source>
        <dbReference type="EMBL" id="CAF4158799.1"/>
    </source>
</evidence>
<dbReference type="InterPro" id="IPR036514">
    <property type="entry name" value="SGNH_hydro_sf"/>
</dbReference>
<evidence type="ECO:0000313" key="2">
    <source>
        <dbReference type="EMBL" id="CAF1347954.1"/>
    </source>
</evidence>
<feature type="compositionally biased region" description="Basic residues" evidence="1">
    <location>
        <begin position="356"/>
        <end position="369"/>
    </location>
</feature>
<feature type="region of interest" description="Disordered" evidence="1">
    <location>
        <begin position="1"/>
        <end position="24"/>
    </location>
</feature>
<proteinExistence type="predicted"/>
<reference evidence="2" key="1">
    <citation type="submission" date="2021-02" db="EMBL/GenBank/DDBJ databases">
        <authorList>
            <person name="Nowell W R."/>
        </authorList>
    </citation>
    <scope>NUCLEOTIDE SEQUENCE</scope>
</reference>
<feature type="compositionally biased region" description="Acidic residues" evidence="1">
    <location>
        <begin position="123"/>
        <end position="135"/>
    </location>
</feature>
<comment type="caution">
    <text evidence="2">The sequence shown here is derived from an EMBL/GenBank/DDBJ whole genome shotgun (WGS) entry which is preliminary data.</text>
</comment>
<sequence>MASNQPELHLQLVGSDDHPLNSLNPLSQEIQISDILVPGTPSTPSTTSNDDIADTIIEDTPPELPEAKSQEMQMSDILVPGTPSTPSNDDIVDTIIEHTPPGLPEAKRLKKTNDDADASNYNIDDDSSFSSDEETLIGAPSPLTTYDQQHQRERTIDIVEMSYEIIDEPLTPPPTWMTKQTISSNVKGVALPHKDSKGSTSSKTNLLQVPNMTTGSTILRSEIRVPSPDPDDSTQTNTGYGTAHTGYQVVVPYRQYLQSNTHVPPMAGAYNTDSVLFNAYNNDYVPPINRQGNRPYIYIQSPSQETYAPFGQMGEDQDQDHTPSSSNYRQTSFRGRRQVYYNSNRMRSPSPQRGNQRFRGRGRQSRGTHVRTNPDRLRDIDDTRTLANQNWRGRQTRGTNLNPRQSNQQQHVSNQNYGCEHSDDELQEPQQLRKKTVAVLTDSMGIRIQNEDLRNDHHFIKICSYAGATIAGNDELSITEYIQSHNSKLLFEKVESVLIVAGTNDLGKKTVEQMITDIARLVISIRYHHPKVQRVLTHEIMHRTKPTGQLQTKEELKSKITRYNDQLQRHAAQYGYEVVRTELTDDDLIDGLHLKETSLVKLVSAIKASFLLYTASHNTQRTDAPPQSSAEGSLPSLRSFLEKKGYDLREQHIVDLLDHNEELIVKALPNSIKQRIEGGTTVDTTKIDKHLSTTVSYYFYSVFLTNYYQIVSKYLGSYIKDTVDTKTFPPGVHRHVRRLHTMADLKTAKIDIDAQLTKARQQLTDSLQELKQFVNNMHEMTQGKATTVMTELTDWTISAGEPILYRYLKKEIDSNLQSQAESEYKDAWDRYITFLTITIDPTIDKMQIERIGNTLFPLQSTKIEYETQLAKLEIRATLAEPPPSLKQLDILLRTKLEANDPEMIHIQQTWDTAIVQTKTIMLKCMIDAKQAEITKVAEQINKFITKLPQSCRGLIDAILICMEKVEKCKRAAKIHFLESKRGTASER</sequence>